<evidence type="ECO:0000313" key="3">
    <source>
        <dbReference type="Proteomes" id="UP001392437"/>
    </source>
</evidence>
<proteinExistence type="predicted"/>
<evidence type="ECO:0000313" key="2">
    <source>
        <dbReference type="EMBL" id="KAK8133177.1"/>
    </source>
</evidence>
<dbReference type="AlphaFoldDB" id="A0AAW0REE8"/>
<keyword evidence="3" id="KW-1185">Reference proteome</keyword>
<feature type="region of interest" description="Disordered" evidence="1">
    <location>
        <begin position="1"/>
        <end position="84"/>
    </location>
</feature>
<comment type="caution">
    <text evidence="2">The sequence shown here is derived from an EMBL/GenBank/DDBJ whole genome shotgun (WGS) entry which is preliminary data.</text>
</comment>
<protein>
    <submittedName>
        <fullName evidence="2">Uncharacterized protein</fullName>
    </submittedName>
</protein>
<feature type="compositionally biased region" description="Polar residues" evidence="1">
    <location>
        <begin position="51"/>
        <end position="84"/>
    </location>
</feature>
<reference evidence="2 3" key="1">
    <citation type="submission" date="2023-01" db="EMBL/GenBank/DDBJ databases">
        <title>Analysis of 21 Apiospora genomes using comparative genomics revels a genus with tremendous synthesis potential of carbohydrate active enzymes and secondary metabolites.</title>
        <authorList>
            <person name="Sorensen T."/>
        </authorList>
    </citation>
    <scope>NUCLEOTIDE SEQUENCE [LARGE SCALE GENOMIC DNA]</scope>
    <source>
        <strain evidence="2 3">CBS 117206</strain>
    </source>
</reference>
<dbReference type="EMBL" id="JAQQWP010000001">
    <property type="protein sequence ID" value="KAK8133177.1"/>
    <property type="molecule type" value="Genomic_DNA"/>
</dbReference>
<evidence type="ECO:0000256" key="1">
    <source>
        <dbReference type="SAM" id="MobiDB-lite"/>
    </source>
</evidence>
<organism evidence="2 3">
    <name type="scientific">Apiospora kogelbergensis</name>
    <dbReference type="NCBI Taxonomy" id="1337665"/>
    <lineage>
        <taxon>Eukaryota</taxon>
        <taxon>Fungi</taxon>
        <taxon>Dikarya</taxon>
        <taxon>Ascomycota</taxon>
        <taxon>Pezizomycotina</taxon>
        <taxon>Sordariomycetes</taxon>
        <taxon>Xylariomycetidae</taxon>
        <taxon>Amphisphaeriales</taxon>
        <taxon>Apiosporaceae</taxon>
        <taxon>Apiospora</taxon>
    </lineage>
</organism>
<accession>A0AAW0REE8</accession>
<gene>
    <name evidence="2" type="ORF">PG999_001350</name>
</gene>
<dbReference type="Proteomes" id="UP001392437">
    <property type="component" value="Unassembled WGS sequence"/>
</dbReference>
<sequence>MERHSSDTSKAFTLALDDEWKRSGGSKDIPVKLEDEDAHSQPTLPHMLTPTLVNNLASSNGSVHASQEATSESSGQQPSVSTTPAAETNITSFHSHDIVSRTEWWALQLQYPQLPGEVSERWNYTQSQEELLEDREYLPSRQDEEYIAFMLRDSSIIGQEESTEATMVKSVERSPRRVSTEHYQQDSDECIIGYKDEDDYPPLPFPDEYWTYDNEAENYYHIDQGEDGRETKVWYPLEFLKSHKQNQRL</sequence>
<name>A0AAW0REE8_9PEZI</name>